<keyword evidence="1" id="KW-1133">Transmembrane helix</keyword>
<sequence length="220" mass="25848">MKLTVRICPFYFIILGPFLLIILASLKSQIGFANDNYLRSQGYFDGQNLSERFPSYVDKDYPSEVNKIFLDMEQSRKIFLENTKQEYKKMFYEDLIYTGLFALIAILLVNTLLFTRIELNDEKMNIFFPLSAVLGFFARPFKININDIKTINVNRTTPFGPDLKDFDKMNWRDNLVINGLLLKGYVFSSLGRVYQYIIKQKPDIRPDYYKNTVSDNLQKD</sequence>
<evidence type="ECO:0000313" key="2">
    <source>
        <dbReference type="EMBL" id="KKR14093.1"/>
    </source>
</evidence>
<dbReference type="EMBL" id="LBWQ01000005">
    <property type="protein sequence ID" value="KKR14093.1"/>
    <property type="molecule type" value="Genomic_DNA"/>
</dbReference>
<feature type="transmembrane region" description="Helical" evidence="1">
    <location>
        <begin position="7"/>
        <end position="26"/>
    </location>
</feature>
<accession>A0A0G0NF51</accession>
<evidence type="ECO:0000313" key="3">
    <source>
        <dbReference type="Proteomes" id="UP000034690"/>
    </source>
</evidence>
<dbReference type="Proteomes" id="UP000034690">
    <property type="component" value="Unassembled WGS sequence"/>
</dbReference>
<keyword evidence="1" id="KW-0472">Membrane</keyword>
<feature type="transmembrane region" description="Helical" evidence="1">
    <location>
        <begin position="95"/>
        <end position="114"/>
    </location>
</feature>
<name>A0A0G0NF51_9BACT</name>
<gene>
    <name evidence="2" type="ORF">UT40_C0005G0022</name>
</gene>
<dbReference type="AlphaFoldDB" id="A0A0G0NF51"/>
<organism evidence="2 3">
    <name type="scientific">Candidatus Woesebacteria bacterium GW2011_GWA1_39_21b</name>
    <dbReference type="NCBI Taxonomy" id="1618551"/>
    <lineage>
        <taxon>Bacteria</taxon>
        <taxon>Candidatus Woeseibacteriota</taxon>
    </lineage>
</organism>
<proteinExistence type="predicted"/>
<evidence type="ECO:0000256" key="1">
    <source>
        <dbReference type="SAM" id="Phobius"/>
    </source>
</evidence>
<protein>
    <submittedName>
        <fullName evidence="2">Uncharacterized protein</fullName>
    </submittedName>
</protein>
<keyword evidence="1" id="KW-0812">Transmembrane</keyword>
<comment type="caution">
    <text evidence="2">The sequence shown here is derived from an EMBL/GenBank/DDBJ whole genome shotgun (WGS) entry which is preliminary data.</text>
</comment>
<reference evidence="2 3" key="1">
    <citation type="journal article" date="2015" name="Nature">
        <title>rRNA introns, odd ribosomes, and small enigmatic genomes across a large radiation of phyla.</title>
        <authorList>
            <person name="Brown C.T."/>
            <person name="Hug L.A."/>
            <person name="Thomas B.C."/>
            <person name="Sharon I."/>
            <person name="Castelle C.J."/>
            <person name="Singh A."/>
            <person name="Wilkins M.J."/>
            <person name="Williams K.H."/>
            <person name="Banfield J.F."/>
        </authorList>
    </citation>
    <scope>NUCLEOTIDE SEQUENCE [LARGE SCALE GENOMIC DNA]</scope>
</reference>